<keyword evidence="4" id="KW-0472">Membrane</keyword>
<feature type="domain" description="Ion transport" evidence="6">
    <location>
        <begin position="93"/>
        <end position="177"/>
    </location>
</feature>
<gene>
    <name evidence="7" type="ORF">D623_10007148</name>
</gene>
<protein>
    <submittedName>
        <fullName evidence="7">Transmembrane protein like protein</fullName>
    </submittedName>
</protein>
<dbReference type="InterPro" id="IPR042857">
    <property type="entry name" value="TMEM266"/>
</dbReference>
<sequence>MVSARQEASGALDLIPCLRPDSSDSLGPLPRSFGDLRGEHLSAGLTGLSGLAAYRAVGFAVAPWGPMAALPVHLAEAVLREESSRVAVSSAFQFAGVIHWISLVILSAFFSETVLRIVVLGIWDYIENKIEVFDGAVIILSLAPMVASTVANGPRSPWDAISLIILLRIWRVKRVIDAYVLPVKVELELVIQQYEKAKVVQDEQLERLTQICQEQGGAGATCAILGLVVDARRPEAMLVADHSLGLGPEAAAPSVDSGVPDPAVCVVTTAAIDIHRPNVSSDLFSVDVPLKPSSKGAWPPVAETTVQDLLSSLSDDPCPSQGAWDPAPFAQPSPAGSPQTSPELEHRVSLLNRKNQEGFPVLQLKPTLHFQAAAPTLHRFSSLESKEQTLHRVPEA</sequence>
<evidence type="ECO:0000256" key="4">
    <source>
        <dbReference type="ARBA" id="ARBA00023136"/>
    </source>
</evidence>
<evidence type="ECO:0000256" key="5">
    <source>
        <dbReference type="SAM" id="MobiDB-lite"/>
    </source>
</evidence>
<evidence type="ECO:0000259" key="6">
    <source>
        <dbReference type="Pfam" id="PF00520"/>
    </source>
</evidence>
<dbReference type="Pfam" id="PF00520">
    <property type="entry name" value="Ion_trans"/>
    <property type="match status" value="1"/>
</dbReference>
<evidence type="ECO:0000256" key="3">
    <source>
        <dbReference type="ARBA" id="ARBA00022989"/>
    </source>
</evidence>
<proteinExistence type="predicted"/>
<dbReference type="GO" id="GO:0005216">
    <property type="term" value="F:monoatomic ion channel activity"/>
    <property type="evidence" value="ECO:0007669"/>
    <property type="project" value="InterPro"/>
</dbReference>
<dbReference type="GO" id="GO:0005886">
    <property type="term" value="C:plasma membrane"/>
    <property type="evidence" value="ECO:0007669"/>
    <property type="project" value="InterPro"/>
</dbReference>
<keyword evidence="2 7" id="KW-0812">Transmembrane</keyword>
<dbReference type="SUPFAM" id="SSF81324">
    <property type="entry name" value="Voltage-gated potassium channels"/>
    <property type="match status" value="1"/>
</dbReference>
<dbReference type="PANTHER" id="PTHR46842:SF1">
    <property type="entry name" value="TRANSMEMBRANE PROTEIN 266"/>
    <property type="match status" value="1"/>
</dbReference>
<evidence type="ECO:0000313" key="7">
    <source>
        <dbReference type="EMBL" id="EPQ12808.1"/>
    </source>
</evidence>
<evidence type="ECO:0000313" key="8">
    <source>
        <dbReference type="Proteomes" id="UP000052978"/>
    </source>
</evidence>
<dbReference type="GO" id="GO:0022832">
    <property type="term" value="F:voltage-gated channel activity"/>
    <property type="evidence" value="ECO:0007669"/>
    <property type="project" value="InterPro"/>
</dbReference>
<dbReference type="Gene3D" id="1.20.120.350">
    <property type="entry name" value="Voltage-gated potassium channels. Chain C"/>
    <property type="match status" value="1"/>
</dbReference>
<keyword evidence="8" id="KW-1185">Reference proteome</keyword>
<reference evidence="7 8" key="1">
    <citation type="journal article" date="2013" name="Nat. Commun.">
        <title>Genome analysis reveals insights into physiology and longevity of the Brandt's bat Myotis brandtii.</title>
        <authorList>
            <person name="Seim I."/>
            <person name="Fang X."/>
            <person name="Xiong Z."/>
            <person name="Lobanov A.V."/>
            <person name="Huang Z."/>
            <person name="Ma S."/>
            <person name="Feng Y."/>
            <person name="Turanov A.A."/>
            <person name="Zhu Y."/>
            <person name="Lenz T.L."/>
            <person name="Gerashchenko M.V."/>
            <person name="Fan D."/>
            <person name="Hee Yim S."/>
            <person name="Yao X."/>
            <person name="Jordan D."/>
            <person name="Xiong Y."/>
            <person name="Ma Y."/>
            <person name="Lyapunov A.N."/>
            <person name="Chen G."/>
            <person name="Kulakova O.I."/>
            <person name="Sun Y."/>
            <person name="Lee S.G."/>
            <person name="Bronson R.T."/>
            <person name="Moskalev A.A."/>
            <person name="Sunyaev S.R."/>
            <person name="Zhang G."/>
            <person name="Krogh A."/>
            <person name="Wang J."/>
            <person name="Gladyshev V.N."/>
        </authorList>
    </citation>
    <scope>NUCLEOTIDE SEQUENCE [LARGE SCALE GENOMIC DNA]</scope>
</reference>
<keyword evidence="3" id="KW-1133">Transmembrane helix</keyword>
<dbReference type="PANTHER" id="PTHR46842">
    <property type="entry name" value="TRANSMEMBRANE PROTEIN 266"/>
    <property type="match status" value="1"/>
</dbReference>
<dbReference type="InterPro" id="IPR027359">
    <property type="entry name" value="Volt_channel_dom_sf"/>
</dbReference>
<accession>S7PPM3</accession>
<evidence type="ECO:0000256" key="2">
    <source>
        <dbReference type="ARBA" id="ARBA00022692"/>
    </source>
</evidence>
<dbReference type="EMBL" id="KE163600">
    <property type="protein sequence ID" value="EPQ12808.1"/>
    <property type="molecule type" value="Genomic_DNA"/>
</dbReference>
<dbReference type="GO" id="GO:0030425">
    <property type="term" value="C:dendrite"/>
    <property type="evidence" value="ECO:0007669"/>
    <property type="project" value="TreeGrafter"/>
</dbReference>
<evidence type="ECO:0000256" key="1">
    <source>
        <dbReference type="ARBA" id="ARBA00004141"/>
    </source>
</evidence>
<organism evidence="7 8">
    <name type="scientific">Myotis brandtii</name>
    <name type="common">Brandt's bat</name>
    <dbReference type="NCBI Taxonomy" id="109478"/>
    <lineage>
        <taxon>Eukaryota</taxon>
        <taxon>Metazoa</taxon>
        <taxon>Chordata</taxon>
        <taxon>Craniata</taxon>
        <taxon>Vertebrata</taxon>
        <taxon>Euteleostomi</taxon>
        <taxon>Mammalia</taxon>
        <taxon>Eutheria</taxon>
        <taxon>Laurasiatheria</taxon>
        <taxon>Chiroptera</taxon>
        <taxon>Yangochiroptera</taxon>
        <taxon>Vespertilionidae</taxon>
        <taxon>Myotis</taxon>
    </lineage>
</organism>
<dbReference type="Proteomes" id="UP000052978">
    <property type="component" value="Unassembled WGS sequence"/>
</dbReference>
<feature type="region of interest" description="Disordered" evidence="5">
    <location>
        <begin position="311"/>
        <end position="345"/>
    </location>
</feature>
<name>S7PPM3_MYOBR</name>
<dbReference type="AlphaFoldDB" id="S7PPM3"/>
<dbReference type="InterPro" id="IPR005821">
    <property type="entry name" value="Ion_trans_dom"/>
</dbReference>
<comment type="subcellular location">
    <subcellularLocation>
        <location evidence="1">Membrane</location>
        <topology evidence="1">Multi-pass membrane protein</topology>
    </subcellularLocation>
</comment>